<evidence type="ECO:0000313" key="2">
    <source>
        <dbReference type="EMBL" id="KAH1092396.1"/>
    </source>
</evidence>
<proteinExistence type="predicted"/>
<dbReference type="Proteomes" id="UP000828251">
    <property type="component" value="Unassembled WGS sequence"/>
</dbReference>
<evidence type="ECO:0000313" key="3">
    <source>
        <dbReference type="Proteomes" id="UP000828251"/>
    </source>
</evidence>
<feature type="compositionally biased region" description="Low complexity" evidence="1">
    <location>
        <begin position="32"/>
        <end position="46"/>
    </location>
</feature>
<sequence length="188" mass="20899">MVINSKKNIDNGRLESRQKMKTNHVGPSILMTTTPTSPSTSSPSVTHESSSIIACGSSPPLTYLCILYPHLLPIEEPSIEDDGKLLLGHKYLSTRELQSMIDKWKASVLETAKRQMCATESLNGSQKSLLSKLDSSLQAFLAKATVISLGLDESVNRVKANQKELEGTWESTREQYLKMKKENEVLYK</sequence>
<dbReference type="EMBL" id="JAIQCV010000006">
    <property type="protein sequence ID" value="KAH1092396.1"/>
    <property type="molecule type" value="Genomic_DNA"/>
</dbReference>
<feature type="region of interest" description="Disordered" evidence="1">
    <location>
        <begin position="1"/>
        <end position="46"/>
    </location>
</feature>
<organism evidence="2 3">
    <name type="scientific">Gossypium stocksii</name>
    <dbReference type="NCBI Taxonomy" id="47602"/>
    <lineage>
        <taxon>Eukaryota</taxon>
        <taxon>Viridiplantae</taxon>
        <taxon>Streptophyta</taxon>
        <taxon>Embryophyta</taxon>
        <taxon>Tracheophyta</taxon>
        <taxon>Spermatophyta</taxon>
        <taxon>Magnoliopsida</taxon>
        <taxon>eudicotyledons</taxon>
        <taxon>Gunneridae</taxon>
        <taxon>Pentapetalae</taxon>
        <taxon>rosids</taxon>
        <taxon>malvids</taxon>
        <taxon>Malvales</taxon>
        <taxon>Malvaceae</taxon>
        <taxon>Malvoideae</taxon>
        <taxon>Gossypium</taxon>
    </lineage>
</organism>
<feature type="compositionally biased region" description="Basic and acidic residues" evidence="1">
    <location>
        <begin position="7"/>
        <end position="18"/>
    </location>
</feature>
<comment type="caution">
    <text evidence="2">The sequence shown here is derived from an EMBL/GenBank/DDBJ whole genome shotgun (WGS) entry which is preliminary data.</text>
</comment>
<dbReference type="AlphaFoldDB" id="A0A9D4A8F2"/>
<evidence type="ECO:0000256" key="1">
    <source>
        <dbReference type="SAM" id="MobiDB-lite"/>
    </source>
</evidence>
<name>A0A9D4A8F2_9ROSI</name>
<keyword evidence="3" id="KW-1185">Reference proteome</keyword>
<protein>
    <submittedName>
        <fullName evidence="2">Uncharacterized protein</fullName>
    </submittedName>
</protein>
<accession>A0A9D4A8F2</accession>
<reference evidence="2 3" key="1">
    <citation type="journal article" date="2021" name="Plant Biotechnol. J.">
        <title>Multi-omics assisted identification of the key and species-specific regulatory components of drought-tolerant mechanisms in Gossypium stocksii.</title>
        <authorList>
            <person name="Yu D."/>
            <person name="Ke L."/>
            <person name="Zhang D."/>
            <person name="Wu Y."/>
            <person name="Sun Y."/>
            <person name="Mei J."/>
            <person name="Sun J."/>
            <person name="Sun Y."/>
        </authorList>
    </citation>
    <scope>NUCLEOTIDE SEQUENCE [LARGE SCALE GENOMIC DNA]</scope>
    <source>
        <strain evidence="3">cv. E1</strain>
        <tissue evidence="2">Leaf</tissue>
    </source>
</reference>
<gene>
    <name evidence="2" type="ORF">J1N35_019653</name>
</gene>